<name>A0A4Q7N6K4_9BACT</name>
<dbReference type="PANTHER" id="PTHR43133">
    <property type="entry name" value="RNA POLYMERASE ECF-TYPE SIGMA FACTO"/>
    <property type="match status" value="1"/>
</dbReference>
<dbReference type="NCBIfam" id="TIGR02937">
    <property type="entry name" value="sigma70-ECF"/>
    <property type="match status" value="1"/>
</dbReference>
<evidence type="ECO:0000256" key="1">
    <source>
        <dbReference type="ARBA" id="ARBA00010641"/>
    </source>
</evidence>
<evidence type="ECO:0000259" key="5">
    <source>
        <dbReference type="Pfam" id="PF04542"/>
    </source>
</evidence>
<evidence type="ECO:0000256" key="4">
    <source>
        <dbReference type="ARBA" id="ARBA00023163"/>
    </source>
</evidence>
<dbReference type="CDD" id="cd06171">
    <property type="entry name" value="Sigma70_r4"/>
    <property type="match status" value="1"/>
</dbReference>
<dbReference type="Proteomes" id="UP000293874">
    <property type="component" value="Unassembled WGS sequence"/>
</dbReference>
<evidence type="ECO:0000313" key="8">
    <source>
        <dbReference type="Proteomes" id="UP000293874"/>
    </source>
</evidence>
<dbReference type="EMBL" id="SGXA01000001">
    <property type="protein sequence ID" value="RZS76640.1"/>
    <property type="molecule type" value="Genomic_DNA"/>
</dbReference>
<dbReference type="GO" id="GO:0006352">
    <property type="term" value="P:DNA-templated transcription initiation"/>
    <property type="evidence" value="ECO:0007669"/>
    <property type="project" value="InterPro"/>
</dbReference>
<feature type="domain" description="RNA polymerase sigma-70 region 2" evidence="5">
    <location>
        <begin position="28"/>
        <end position="93"/>
    </location>
</feature>
<dbReference type="Pfam" id="PF08281">
    <property type="entry name" value="Sigma70_r4_2"/>
    <property type="match status" value="1"/>
</dbReference>
<keyword evidence="4" id="KW-0804">Transcription</keyword>
<reference evidence="7 8" key="1">
    <citation type="submission" date="2019-02" db="EMBL/GenBank/DDBJ databases">
        <title>Genomic Encyclopedia of Type Strains, Phase IV (KMG-IV): sequencing the most valuable type-strain genomes for metagenomic binning, comparative biology and taxonomic classification.</title>
        <authorList>
            <person name="Goeker M."/>
        </authorList>
    </citation>
    <scope>NUCLEOTIDE SEQUENCE [LARGE SCALE GENOMIC DNA]</scope>
    <source>
        <strain evidence="7 8">DSM 18116</strain>
    </source>
</reference>
<dbReference type="InterPro" id="IPR013325">
    <property type="entry name" value="RNA_pol_sigma_r2"/>
</dbReference>
<comment type="similarity">
    <text evidence="1">Belongs to the sigma-70 factor family. ECF subfamily.</text>
</comment>
<feature type="domain" description="RNA polymerase sigma factor 70 region 4 type 2" evidence="6">
    <location>
        <begin position="123"/>
        <end position="175"/>
    </location>
</feature>
<dbReference type="InterPro" id="IPR039425">
    <property type="entry name" value="RNA_pol_sigma-70-like"/>
</dbReference>
<dbReference type="InterPro" id="IPR036388">
    <property type="entry name" value="WH-like_DNA-bd_sf"/>
</dbReference>
<dbReference type="SUPFAM" id="SSF88659">
    <property type="entry name" value="Sigma3 and sigma4 domains of RNA polymerase sigma factors"/>
    <property type="match status" value="1"/>
</dbReference>
<evidence type="ECO:0000256" key="2">
    <source>
        <dbReference type="ARBA" id="ARBA00023015"/>
    </source>
</evidence>
<keyword evidence="8" id="KW-1185">Reference proteome</keyword>
<keyword evidence="3" id="KW-0731">Sigma factor</keyword>
<evidence type="ECO:0000313" key="7">
    <source>
        <dbReference type="EMBL" id="RZS76640.1"/>
    </source>
</evidence>
<keyword evidence="2" id="KW-0805">Transcription regulation</keyword>
<accession>A0A4Q7N6K4</accession>
<dbReference type="Gene3D" id="1.10.10.10">
    <property type="entry name" value="Winged helix-like DNA-binding domain superfamily/Winged helix DNA-binding domain"/>
    <property type="match status" value="1"/>
</dbReference>
<dbReference type="InterPro" id="IPR014327">
    <property type="entry name" value="RNA_pol_sigma70_bacteroid"/>
</dbReference>
<protein>
    <submittedName>
        <fullName evidence="7">RNA polymerase sigma-70 factor (ECF subfamily)</fullName>
    </submittedName>
</protein>
<dbReference type="Pfam" id="PF04542">
    <property type="entry name" value="Sigma70_r2"/>
    <property type="match status" value="1"/>
</dbReference>
<dbReference type="GO" id="GO:0016987">
    <property type="term" value="F:sigma factor activity"/>
    <property type="evidence" value="ECO:0007669"/>
    <property type="project" value="UniProtKB-KW"/>
</dbReference>
<gene>
    <name evidence="7" type="ORF">EV199_2526</name>
</gene>
<dbReference type="PANTHER" id="PTHR43133:SF46">
    <property type="entry name" value="RNA POLYMERASE SIGMA-70 FACTOR ECF SUBFAMILY"/>
    <property type="match status" value="1"/>
</dbReference>
<sequence length="196" mass="22866">MPGSLPYNEEELLPLIANADKQAFAVFYNRMFPGLFHLSYKMLNSKSEAEDIVADTFVKFWKSRHQFTSLPETAAWLRRTTRNATLDLLKHQQVKSRKESEVAAISYPQEEFSVADMYAELLQEIYHQIEQLPPRGKEIFKLRYLGGFSNEEIAQKLGINNQSVRDHLARSLKTLRMEIIKKENLFSFFLVFINTK</sequence>
<dbReference type="InterPro" id="IPR007627">
    <property type="entry name" value="RNA_pol_sigma70_r2"/>
</dbReference>
<dbReference type="RefSeq" id="WP_317132465.1">
    <property type="nucleotide sequence ID" value="NZ_CP042431.1"/>
</dbReference>
<dbReference type="InterPro" id="IPR013249">
    <property type="entry name" value="RNA_pol_sigma70_r4_t2"/>
</dbReference>
<dbReference type="AlphaFoldDB" id="A0A4Q7N6K4"/>
<comment type="caution">
    <text evidence="7">The sequence shown here is derived from an EMBL/GenBank/DDBJ whole genome shotgun (WGS) entry which is preliminary data.</text>
</comment>
<proteinExistence type="inferred from homology"/>
<dbReference type="InterPro" id="IPR014284">
    <property type="entry name" value="RNA_pol_sigma-70_dom"/>
</dbReference>
<dbReference type="NCBIfam" id="TIGR02985">
    <property type="entry name" value="Sig70_bacteroi1"/>
    <property type="match status" value="1"/>
</dbReference>
<dbReference type="InterPro" id="IPR013324">
    <property type="entry name" value="RNA_pol_sigma_r3/r4-like"/>
</dbReference>
<organism evidence="7 8">
    <name type="scientific">Pseudobacter ginsenosidimutans</name>
    <dbReference type="NCBI Taxonomy" id="661488"/>
    <lineage>
        <taxon>Bacteria</taxon>
        <taxon>Pseudomonadati</taxon>
        <taxon>Bacteroidota</taxon>
        <taxon>Chitinophagia</taxon>
        <taxon>Chitinophagales</taxon>
        <taxon>Chitinophagaceae</taxon>
        <taxon>Pseudobacter</taxon>
    </lineage>
</organism>
<evidence type="ECO:0000256" key="3">
    <source>
        <dbReference type="ARBA" id="ARBA00023082"/>
    </source>
</evidence>
<evidence type="ECO:0000259" key="6">
    <source>
        <dbReference type="Pfam" id="PF08281"/>
    </source>
</evidence>
<dbReference type="GO" id="GO:0003677">
    <property type="term" value="F:DNA binding"/>
    <property type="evidence" value="ECO:0007669"/>
    <property type="project" value="InterPro"/>
</dbReference>
<dbReference type="SUPFAM" id="SSF88946">
    <property type="entry name" value="Sigma2 domain of RNA polymerase sigma factors"/>
    <property type="match status" value="1"/>
</dbReference>
<dbReference type="Gene3D" id="1.10.1740.10">
    <property type="match status" value="1"/>
</dbReference>